<keyword evidence="2" id="KW-1185">Reference proteome</keyword>
<keyword evidence="1" id="KW-0808">Transferase</keyword>
<proteinExistence type="predicted"/>
<dbReference type="InterPro" id="IPR043519">
    <property type="entry name" value="NT_sf"/>
</dbReference>
<dbReference type="Gene3D" id="1.25.40.10">
    <property type="entry name" value="Tetratricopeptide repeat domain"/>
    <property type="match status" value="1"/>
</dbReference>
<accession>A0A0M0K011</accession>
<protein>
    <submittedName>
        <fullName evidence="1">Phosphoribosylglycinamide formyltransferase 2</fullName>
    </submittedName>
</protein>
<organism evidence="1 2">
    <name type="scientific">Chrysochromulina tobinii</name>
    <dbReference type="NCBI Taxonomy" id="1460289"/>
    <lineage>
        <taxon>Eukaryota</taxon>
        <taxon>Haptista</taxon>
        <taxon>Haptophyta</taxon>
        <taxon>Prymnesiophyceae</taxon>
        <taxon>Prymnesiales</taxon>
        <taxon>Chrysochromulinaceae</taxon>
        <taxon>Chrysochromulina</taxon>
    </lineage>
</organism>
<dbReference type="InterPro" id="IPR011990">
    <property type="entry name" value="TPR-like_helical_dom_sf"/>
</dbReference>
<evidence type="ECO:0000313" key="2">
    <source>
        <dbReference type="Proteomes" id="UP000037460"/>
    </source>
</evidence>
<dbReference type="AlphaFoldDB" id="A0A0M0K011"/>
<dbReference type="GO" id="GO:0016740">
    <property type="term" value="F:transferase activity"/>
    <property type="evidence" value="ECO:0007669"/>
    <property type="project" value="UniProtKB-KW"/>
</dbReference>
<reference evidence="2" key="1">
    <citation type="journal article" date="2015" name="PLoS Genet.">
        <title>Genome Sequence and Transcriptome Analyses of Chrysochromulina tobin: Metabolic Tools for Enhanced Algal Fitness in the Prominent Order Prymnesiales (Haptophyceae).</title>
        <authorList>
            <person name="Hovde B.T."/>
            <person name="Deodato C.R."/>
            <person name="Hunsperger H.M."/>
            <person name="Ryken S.A."/>
            <person name="Yost W."/>
            <person name="Jha R.K."/>
            <person name="Patterson J."/>
            <person name="Monnat R.J. Jr."/>
            <person name="Barlow S.B."/>
            <person name="Starkenburg S.R."/>
            <person name="Cattolico R.A."/>
        </authorList>
    </citation>
    <scope>NUCLEOTIDE SEQUENCE</scope>
    <source>
        <strain evidence="2">CCMP291</strain>
    </source>
</reference>
<dbReference type="SUPFAM" id="SSF81301">
    <property type="entry name" value="Nucleotidyltransferase"/>
    <property type="match status" value="1"/>
</dbReference>
<dbReference type="Proteomes" id="UP000037460">
    <property type="component" value="Unassembled WGS sequence"/>
</dbReference>
<gene>
    <name evidence="1" type="ORF">Ctob_008739</name>
</gene>
<dbReference type="OrthoDB" id="206178at2759"/>
<name>A0A0M0K011_9EUKA</name>
<comment type="caution">
    <text evidence="1">The sequence shown here is derived from an EMBL/GenBank/DDBJ whole genome shotgun (WGS) entry which is preliminary data.</text>
</comment>
<dbReference type="EMBL" id="JWZX01001842">
    <property type="protein sequence ID" value="KOO32140.1"/>
    <property type="molecule type" value="Genomic_DNA"/>
</dbReference>
<sequence length="444" mass="48340">MPREVAALAALAVGGTALIFRARTRRRAAEEAAVWPLPVSATSRKVFGSLEGFLQSRQVMQTAAAEAMPQRLMLKYDSFDHSMAQPQSTYEELLALGEKALPILHRTFSTIVEEADPNLPADGVAMHRHAADEWGMHRCTRIGLLKRKGLYFKHLTLVPLKPRARCEEKVGTEYGGAWSRLLDVVRCSIVMYSEEQLCAVADTLVRRAQPLARLVHAAVGDYAIVRLKNRFRSPCFNGYQDALYSVALCVGAGQWVVCEVQLHHTALLIHKETSHPLYECMRPLFGCGGGDGSAVDGEGEGEGEGESESAVARRIAMLEQLARGGCPGETSEELLARVLASAEAATLEALRQLLQLLGDARGVAAVERRQAAALEAQGQPEAAELLHRRALARADAALGTAHPEALSSVRSLAANLLARGERRTAQRLLRQRGQYLSLLRSVCV</sequence>
<evidence type="ECO:0000313" key="1">
    <source>
        <dbReference type="EMBL" id="KOO32140.1"/>
    </source>
</evidence>